<gene>
    <name evidence="2" type="ORF">ACFS5J_03970</name>
</gene>
<dbReference type="Proteomes" id="UP001597534">
    <property type="component" value="Unassembled WGS sequence"/>
</dbReference>
<evidence type="ECO:0000313" key="2">
    <source>
        <dbReference type="EMBL" id="MFD2891166.1"/>
    </source>
</evidence>
<name>A0ABW5YJF6_9FLAO</name>
<comment type="caution">
    <text evidence="2">The sequence shown here is derived from an EMBL/GenBank/DDBJ whole genome shotgun (WGS) entry which is preliminary data.</text>
</comment>
<evidence type="ECO:0000256" key="1">
    <source>
        <dbReference type="SAM" id="SignalP"/>
    </source>
</evidence>
<evidence type="ECO:0000313" key="3">
    <source>
        <dbReference type="Proteomes" id="UP001597534"/>
    </source>
</evidence>
<evidence type="ECO:0008006" key="4">
    <source>
        <dbReference type="Google" id="ProtNLM"/>
    </source>
</evidence>
<proteinExistence type="predicted"/>
<protein>
    <recommendedName>
        <fullName evidence="4">MAM domain-containing protein</fullName>
    </recommendedName>
</protein>
<feature type="signal peptide" evidence="1">
    <location>
        <begin position="1"/>
        <end position="17"/>
    </location>
</feature>
<feature type="chain" id="PRO_5046598188" description="MAM domain-containing protein" evidence="1">
    <location>
        <begin position="18"/>
        <end position="453"/>
    </location>
</feature>
<keyword evidence="3" id="KW-1185">Reference proteome</keyword>
<organism evidence="2 3">
    <name type="scientific">Flavobacterium chuncheonense</name>
    <dbReference type="NCBI Taxonomy" id="2026653"/>
    <lineage>
        <taxon>Bacteria</taxon>
        <taxon>Pseudomonadati</taxon>
        <taxon>Bacteroidota</taxon>
        <taxon>Flavobacteriia</taxon>
        <taxon>Flavobacteriales</taxon>
        <taxon>Flavobacteriaceae</taxon>
        <taxon>Flavobacterium</taxon>
    </lineage>
</organism>
<keyword evidence="1" id="KW-0732">Signal</keyword>
<reference evidence="3" key="1">
    <citation type="journal article" date="2019" name="Int. J. Syst. Evol. Microbiol.">
        <title>The Global Catalogue of Microorganisms (GCM) 10K type strain sequencing project: providing services to taxonomists for standard genome sequencing and annotation.</title>
        <authorList>
            <consortium name="The Broad Institute Genomics Platform"/>
            <consortium name="The Broad Institute Genome Sequencing Center for Infectious Disease"/>
            <person name="Wu L."/>
            <person name="Ma J."/>
        </authorList>
    </citation>
    <scope>NUCLEOTIDE SEQUENCE [LARGE SCALE GENOMIC DNA]</scope>
    <source>
        <strain evidence="3">KCTC 22671</strain>
    </source>
</reference>
<dbReference type="RefSeq" id="WP_379810717.1">
    <property type="nucleotide sequence ID" value="NZ_JBHUPC010000012.1"/>
</dbReference>
<dbReference type="EMBL" id="JBHUPC010000012">
    <property type="protein sequence ID" value="MFD2891166.1"/>
    <property type="molecule type" value="Genomic_DNA"/>
</dbReference>
<sequence length="453" mass="48277">MNKFILLLCCFYLTSQAQVGINTTTPDASSMLDINATDKGLLIPRISITDLNASSPITNPAESLLVYNTNITTGKGFYYWNGTQWTPFIGGGADNDWIISGNEMYNGNTGNVGIGTTTPSTKLHIEGAGTASNILDENFESNSLGTLTTSGSQPWYVQSTQVGGGTYTAASGTISHNQQTNLIANVTLSAPATLSFKYRISSEFNYDFLRFLIDGVQQNAWSGGSGWVTVTYNLTAGNHTLTWRYTKDGSQNSLDDKAYIDDILIAGVSLNPALRIVDGSEGTGKVLTSDANGNATWQTLSNTSIPNLPQIIAVGGITIPICDFTSVNATGSLTKTINGVNTTISWKVLQKQIATTTITASTPTGTAQVASGPINAERLQVEYSFNPPLPFVPNTIMFTVNNSGSLPDVFALNYASKAADKIVVNIARTDLFGNNAAAACWAGQFYFDLFITN</sequence>
<accession>A0ABW5YJF6</accession>